<keyword evidence="3" id="KW-1185">Reference proteome</keyword>
<organism evidence="2 3">
    <name type="scientific">Pseudomonas phage PMG1</name>
    <dbReference type="NCBI Taxonomy" id="2992927"/>
    <lineage>
        <taxon>Viruses</taxon>
        <taxon>Duplodnaviria</taxon>
        <taxon>Heunggongvirae</taxon>
        <taxon>Uroviricota</taxon>
        <taxon>Caudoviricetes</taxon>
        <taxon>Detrevirus</taxon>
        <taxon>Detrevirus PMG1</taxon>
    </lineage>
</organism>
<proteinExistence type="predicted"/>
<gene>
    <name evidence="2" type="ORF">PMG1_00067</name>
</gene>
<accession>H2BDH1</accession>
<evidence type="ECO:0000313" key="2">
    <source>
        <dbReference type="EMBL" id="AEX55938.1"/>
    </source>
</evidence>
<dbReference type="RefSeq" id="YP_005098270.1">
    <property type="nucleotide sequence ID" value="NC_016765.1"/>
</dbReference>
<evidence type="ECO:0000313" key="3">
    <source>
        <dbReference type="Proteomes" id="UP000007744"/>
    </source>
</evidence>
<name>H2BDH1_9CAUD</name>
<sequence>MSEWKPIETAPQGVLVLMCDMKAKDVRGWAFVDWVVNGKCCGNRFHEPTHWTPIPEPPQDA</sequence>
<feature type="domain" description="DUF551" evidence="1">
    <location>
        <begin position="15"/>
        <end position="59"/>
    </location>
</feature>
<dbReference type="InterPro" id="IPR007539">
    <property type="entry name" value="DUF551"/>
</dbReference>
<reference evidence="2 3" key="1">
    <citation type="submission" date="2010-12" db="EMBL/GenBank/DDBJ databases">
        <authorList>
            <person name="Kropinski A.M."/>
            <person name="Krylov V."/>
            <person name="Pleteneva E."/>
            <person name="Shaburova O."/>
            <person name="Bourkaltseva M."/>
            <person name="Krylov S.V."/>
            <person name="Miroshnikov K."/>
        </authorList>
    </citation>
    <scope>NUCLEOTIDE SEQUENCE [LARGE SCALE GENOMIC DNA]</scope>
</reference>
<dbReference type="KEGG" id="vg:11605173"/>
<dbReference type="Proteomes" id="UP000007744">
    <property type="component" value="Segment"/>
</dbReference>
<protein>
    <recommendedName>
        <fullName evidence="1">DUF551 domain-containing protein</fullName>
    </recommendedName>
</protein>
<evidence type="ECO:0000259" key="1">
    <source>
        <dbReference type="Pfam" id="PF04448"/>
    </source>
</evidence>
<dbReference type="Pfam" id="PF04448">
    <property type="entry name" value="DUF551"/>
    <property type="match status" value="1"/>
</dbReference>
<dbReference type="GeneID" id="11605173"/>
<dbReference type="EMBL" id="HQ711985">
    <property type="protein sequence ID" value="AEX55938.1"/>
    <property type="molecule type" value="Genomic_DNA"/>
</dbReference>